<evidence type="ECO:0000256" key="2">
    <source>
        <dbReference type="ARBA" id="ARBA00023157"/>
    </source>
</evidence>
<dbReference type="SUPFAM" id="SSF54001">
    <property type="entry name" value="Cysteine proteinases"/>
    <property type="match status" value="1"/>
</dbReference>
<accession>A0A0K8S9M5</accession>
<dbReference type="EMBL" id="GBRD01016374">
    <property type="protein sequence ID" value="JAG49452.1"/>
    <property type="molecule type" value="Transcribed_RNA"/>
</dbReference>
<evidence type="ECO:0000256" key="1">
    <source>
        <dbReference type="ARBA" id="ARBA00008455"/>
    </source>
</evidence>
<keyword evidence="3" id="KW-0732">Signal</keyword>
<dbReference type="EMBL" id="GBRD01016373">
    <property type="protein sequence ID" value="JAG49453.1"/>
    <property type="molecule type" value="Transcribed_RNA"/>
</dbReference>
<dbReference type="EMBL" id="GBRD01013902">
    <property type="protein sequence ID" value="JAG51924.1"/>
    <property type="molecule type" value="Transcribed_RNA"/>
</dbReference>
<feature type="chain" id="PRO_5015018105" description="Counting factor associated protein D" evidence="3">
    <location>
        <begin position="22"/>
        <end position="547"/>
    </location>
</feature>
<dbReference type="AlphaFoldDB" id="A0A0K8S9M5"/>
<dbReference type="GO" id="GO:0006508">
    <property type="term" value="P:proteolysis"/>
    <property type="evidence" value="ECO:0007669"/>
    <property type="project" value="InterPro"/>
</dbReference>
<dbReference type="EMBL" id="GBRD01007121">
    <property type="protein sequence ID" value="JAG58700.1"/>
    <property type="molecule type" value="Transcribed_RNA"/>
</dbReference>
<sequence>IRCRAMKRVLVLVTCLSASSALSCGDASTPVWPKVYTTSGRIVVPKASVNEPFVAYYDETASSSRIDYWDGHVKTFQYSNAPGFLLRIVPVIPGTQHKVPSCFRQKDSQGISPQTVLPDLKSYKCADVDIIDGVHNQKWVFYEKRYMRNIKFTMLVKIEPKNPSQIVPLVFEVKVQDILLGTTSDHYFIYYDSYEPSLESVPNWKTEIDESLASCTQYPNSTSKSLNYFNPMTEFVSNVDDHISDEWEEYKKKYKKMYSGLDNHMRRLNFKQNYRFVHSVNRAGLSYKTRINQFADWKDEELYALRGRHFTGESNNASVFPTEEVLAKDVPASMDWRLYGAITPVKDQGLCGGGWAYAATGALEGANFQRTGTLVTLSEQALMDCSWAYGNAGCDGGDDFRAFKWAANHGGLPLSDDYGMTSQEGICHADQLVLQGPITGYVSVTPNDPVALRAALSTFGPISVAIQASQKSFIFYSHGIYSDTSCKNSQQDLDHYALLIGYGELRNKKYWLMKNSWSSLWGNDGYILIAVDDNICGVMTSPTYVTT</sequence>
<dbReference type="Pfam" id="PF00112">
    <property type="entry name" value="Peptidase_C1"/>
    <property type="match status" value="1"/>
</dbReference>
<evidence type="ECO:0000256" key="3">
    <source>
        <dbReference type="SAM" id="SignalP"/>
    </source>
</evidence>
<dbReference type="InterPro" id="IPR038765">
    <property type="entry name" value="Papain-like_cys_pep_sf"/>
</dbReference>
<dbReference type="EMBL" id="GBRD01016376">
    <property type="protein sequence ID" value="JAG49450.1"/>
    <property type="molecule type" value="Transcribed_RNA"/>
</dbReference>
<dbReference type="InterPro" id="IPR025661">
    <property type="entry name" value="Pept_asp_AS"/>
</dbReference>
<dbReference type="InterPro" id="IPR000668">
    <property type="entry name" value="Peptidase_C1A_C"/>
</dbReference>
<evidence type="ECO:0000259" key="5">
    <source>
        <dbReference type="SMART" id="SM00848"/>
    </source>
</evidence>
<dbReference type="EMBL" id="GBRD01016372">
    <property type="protein sequence ID" value="JAG49454.1"/>
    <property type="molecule type" value="Transcribed_RNA"/>
</dbReference>
<keyword evidence="2" id="KW-1015">Disulfide bond</keyword>
<dbReference type="SMART" id="SM00645">
    <property type="entry name" value="Pept_C1"/>
    <property type="match status" value="1"/>
</dbReference>
<dbReference type="SMART" id="SM00848">
    <property type="entry name" value="Inhibitor_I29"/>
    <property type="match status" value="1"/>
</dbReference>
<dbReference type="EMBL" id="GBRD01016371">
    <property type="protein sequence ID" value="JAG49455.1"/>
    <property type="molecule type" value="Transcribed_RNA"/>
</dbReference>
<dbReference type="PROSITE" id="PS00640">
    <property type="entry name" value="THIOL_PROTEASE_ASN"/>
    <property type="match status" value="1"/>
</dbReference>
<evidence type="ECO:0000313" key="6">
    <source>
        <dbReference type="EMBL" id="JAG49455.1"/>
    </source>
</evidence>
<dbReference type="PRINTS" id="PR00705">
    <property type="entry name" value="PAPAIN"/>
</dbReference>
<organism evidence="6">
    <name type="scientific">Lygus hesperus</name>
    <name type="common">Western plant bug</name>
    <dbReference type="NCBI Taxonomy" id="30085"/>
    <lineage>
        <taxon>Eukaryota</taxon>
        <taxon>Metazoa</taxon>
        <taxon>Ecdysozoa</taxon>
        <taxon>Arthropoda</taxon>
        <taxon>Hexapoda</taxon>
        <taxon>Insecta</taxon>
        <taxon>Pterygota</taxon>
        <taxon>Neoptera</taxon>
        <taxon>Paraneoptera</taxon>
        <taxon>Hemiptera</taxon>
        <taxon>Heteroptera</taxon>
        <taxon>Panheteroptera</taxon>
        <taxon>Cimicomorpha</taxon>
        <taxon>Miridae</taxon>
        <taxon>Mirini</taxon>
        <taxon>Lygus</taxon>
    </lineage>
</organism>
<feature type="domain" description="Cathepsin propeptide inhibitor" evidence="5">
    <location>
        <begin position="247"/>
        <end position="302"/>
    </location>
</feature>
<dbReference type="FunFam" id="3.90.70.10:FF:000332">
    <property type="entry name" value="Cathepsin L1"/>
    <property type="match status" value="1"/>
</dbReference>
<dbReference type="GO" id="GO:0008234">
    <property type="term" value="F:cysteine-type peptidase activity"/>
    <property type="evidence" value="ECO:0007669"/>
    <property type="project" value="InterPro"/>
</dbReference>
<dbReference type="Pfam" id="PF08246">
    <property type="entry name" value="Inhibitor_I29"/>
    <property type="match status" value="1"/>
</dbReference>
<evidence type="ECO:0008006" key="7">
    <source>
        <dbReference type="Google" id="ProtNLM"/>
    </source>
</evidence>
<feature type="signal peptide" evidence="3">
    <location>
        <begin position="1"/>
        <end position="21"/>
    </location>
</feature>
<feature type="domain" description="Peptidase C1A papain C-terminal" evidence="4">
    <location>
        <begin position="330"/>
        <end position="546"/>
    </location>
</feature>
<dbReference type="InterPro" id="IPR039417">
    <property type="entry name" value="Peptidase_C1A_papain-like"/>
</dbReference>
<dbReference type="EMBL" id="GBRD01013900">
    <property type="protein sequence ID" value="JAG51926.1"/>
    <property type="molecule type" value="Transcribed_RNA"/>
</dbReference>
<reference evidence="6" key="1">
    <citation type="submission" date="2014-09" db="EMBL/GenBank/DDBJ databases">
        <authorList>
            <person name="Magalhaes I.L.F."/>
            <person name="Oliveira U."/>
            <person name="Santos F.R."/>
            <person name="Vidigal T.H.D.A."/>
            <person name="Brescovit A.D."/>
            <person name="Santos A.J."/>
        </authorList>
    </citation>
    <scope>NUCLEOTIDE SEQUENCE</scope>
</reference>
<dbReference type="PANTHER" id="PTHR12411">
    <property type="entry name" value="CYSTEINE PROTEASE FAMILY C1-RELATED"/>
    <property type="match status" value="1"/>
</dbReference>
<evidence type="ECO:0000259" key="4">
    <source>
        <dbReference type="SMART" id="SM00645"/>
    </source>
</evidence>
<protein>
    <recommendedName>
        <fullName evidence="7">Counting factor associated protein D</fullName>
    </recommendedName>
</protein>
<feature type="non-terminal residue" evidence="6">
    <location>
        <position position="1"/>
    </location>
</feature>
<dbReference type="InterPro" id="IPR013201">
    <property type="entry name" value="Prot_inhib_I29"/>
</dbReference>
<comment type="similarity">
    <text evidence="1">Belongs to the peptidase C1 family.</text>
</comment>
<proteinExistence type="inferred from homology"/>
<name>A0A0K8S9M5_LYGHE</name>
<dbReference type="EMBL" id="GBRD01016375">
    <property type="protein sequence ID" value="JAG49451.1"/>
    <property type="molecule type" value="Transcribed_RNA"/>
</dbReference>
<dbReference type="InterPro" id="IPR013128">
    <property type="entry name" value="Peptidase_C1A"/>
</dbReference>
<dbReference type="CDD" id="cd02248">
    <property type="entry name" value="Peptidase_C1A"/>
    <property type="match status" value="1"/>
</dbReference>
<dbReference type="Gene3D" id="3.90.70.10">
    <property type="entry name" value="Cysteine proteinases"/>
    <property type="match status" value="1"/>
</dbReference>